<dbReference type="Gene3D" id="1.20.80.10">
    <property type="match status" value="1"/>
</dbReference>
<protein>
    <submittedName>
        <fullName evidence="2">Tyrosine-protein phosphatase non-receptor type 13 isoform 1</fullName>
    </submittedName>
</protein>
<dbReference type="EMBL" id="SKCS01000359">
    <property type="protein sequence ID" value="TNN10461.1"/>
    <property type="molecule type" value="Genomic_DNA"/>
</dbReference>
<organism evidence="2 3">
    <name type="scientific">Schistosoma japonicum</name>
    <name type="common">Blood fluke</name>
    <dbReference type="NCBI Taxonomy" id="6182"/>
    <lineage>
        <taxon>Eukaryota</taxon>
        <taxon>Metazoa</taxon>
        <taxon>Spiralia</taxon>
        <taxon>Lophotrochozoa</taxon>
        <taxon>Platyhelminthes</taxon>
        <taxon>Trematoda</taxon>
        <taxon>Digenea</taxon>
        <taxon>Strigeidida</taxon>
        <taxon>Schistosomatoidea</taxon>
        <taxon>Schistosomatidae</taxon>
        <taxon>Schistosoma</taxon>
    </lineage>
</organism>
<dbReference type="InterPro" id="IPR019748">
    <property type="entry name" value="FERM_central"/>
</dbReference>
<evidence type="ECO:0000313" key="3">
    <source>
        <dbReference type="Proteomes" id="UP000311919"/>
    </source>
</evidence>
<dbReference type="CDD" id="cd14473">
    <property type="entry name" value="FERM_B-lobe"/>
    <property type="match status" value="1"/>
</dbReference>
<dbReference type="Proteomes" id="UP000311919">
    <property type="component" value="Unassembled WGS sequence"/>
</dbReference>
<dbReference type="PROSITE" id="PS50057">
    <property type="entry name" value="FERM_3"/>
    <property type="match status" value="1"/>
</dbReference>
<evidence type="ECO:0000259" key="1">
    <source>
        <dbReference type="PROSITE" id="PS50057"/>
    </source>
</evidence>
<dbReference type="OrthoDB" id="5957665at2759"/>
<dbReference type="PANTHER" id="PTHR13429:SF12">
    <property type="entry name" value="FERM AND PDZ DOMAIN-CONTAINING PROTEIN 2"/>
    <property type="match status" value="1"/>
</dbReference>
<feature type="domain" description="FERM" evidence="1">
    <location>
        <begin position="1"/>
        <end position="259"/>
    </location>
</feature>
<dbReference type="GO" id="GO:0098592">
    <property type="term" value="C:cytoplasmic side of apical plasma membrane"/>
    <property type="evidence" value="ECO:0007669"/>
    <property type="project" value="TreeGrafter"/>
</dbReference>
<dbReference type="SUPFAM" id="SSF50729">
    <property type="entry name" value="PH domain-like"/>
    <property type="match status" value="1"/>
</dbReference>
<keyword evidence="3" id="KW-1185">Reference proteome</keyword>
<name>A0A4Z2D1R5_SCHJA</name>
<dbReference type="Pfam" id="PF00373">
    <property type="entry name" value="FERM_M"/>
    <property type="match status" value="1"/>
</dbReference>
<dbReference type="InterPro" id="IPR018980">
    <property type="entry name" value="FERM_PH-like_C"/>
</dbReference>
<sequence>MHKIIGIYLTPTKRVCSSDILLLTTDKYQCTSSLYPTVYFRIRFYIPIHCLNERVTQHIYYMQLRKNQIVFNLFCDSSVYLQLAAFALQAELGNAPKSYDPASTEPYFRLELYYPEKFIKLWDSVELAYYTYIHHSSIRNTTAYLAEFHFIHLATKLNSDFNLHLYPIVKPSQKCRFSVWIGVSPNGFTLYQHFPDDWIIPTNRIKWNDVKRIYYDHHTVTVHLHSKAYRRDFKMQRTLSARHLFGLITNMHFYQLIAEMSATHSNDLLETIELGDYRELSV</sequence>
<gene>
    <name evidence="2" type="ORF">EWB00_005408</name>
</gene>
<dbReference type="Gene3D" id="2.30.29.30">
    <property type="entry name" value="Pleckstrin-homology domain (PH domain)/Phosphotyrosine-binding domain (PTB)"/>
    <property type="match status" value="1"/>
</dbReference>
<dbReference type="InterPro" id="IPR047145">
    <property type="entry name" value="FRMD6-like"/>
</dbReference>
<dbReference type="GO" id="GO:0035332">
    <property type="term" value="P:positive regulation of hippo signaling"/>
    <property type="evidence" value="ECO:0007669"/>
    <property type="project" value="TreeGrafter"/>
</dbReference>
<reference evidence="2 3" key="1">
    <citation type="submission" date="2019-03" db="EMBL/GenBank/DDBJ databases">
        <title>An improved genome assembly of the fluke Schistosoma japonicum.</title>
        <authorList>
            <person name="Hu W."/>
            <person name="Luo F."/>
            <person name="Yin M."/>
            <person name="Mo X."/>
            <person name="Sun C."/>
            <person name="Wu Q."/>
            <person name="Zhu B."/>
            <person name="Xiang M."/>
            <person name="Wang J."/>
            <person name="Wang Y."/>
            <person name="Zhang T."/>
            <person name="Xu B."/>
            <person name="Zheng H."/>
            <person name="Feng Z."/>
        </authorList>
    </citation>
    <scope>NUCLEOTIDE SEQUENCE [LARGE SCALE GENOMIC DNA]</scope>
    <source>
        <strain evidence="2">HuSjv2</strain>
        <tissue evidence="2">Worms</tissue>
    </source>
</reference>
<comment type="caution">
    <text evidence="2">The sequence shown here is derived from an EMBL/GenBank/DDBJ whole genome shotgun (WGS) entry which is preliminary data.</text>
</comment>
<evidence type="ECO:0000313" key="2">
    <source>
        <dbReference type="EMBL" id="TNN10461.1"/>
    </source>
</evidence>
<dbReference type="Pfam" id="PF09380">
    <property type="entry name" value="FERM_C"/>
    <property type="match status" value="1"/>
</dbReference>
<dbReference type="InterPro" id="IPR011993">
    <property type="entry name" value="PH-like_dom_sf"/>
</dbReference>
<dbReference type="InterPro" id="IPR014352">
    <property type="entry name" value="FERM/acyl-CoA-bd_prot_sf"/>
</dbReference>
<dbReference type="PANTHER" id="PTHR13429">
    <property type="entry name" value="FERM DOMAIN (PROTEIN4.1-EZRIN-RADIXIN-MOESIN) FAMILY"/>
    <property type="match status" value="1"/>
</dbReference>
<proteinExistence type="predicted"/>
<keyword evidence="2" id="KW-0675">Receptor</keyword>
<dbReference type="AlphaFoldDB" id="A0A4Z2D1R5"/>
<dbReference type="InterPro" id="IPR000299">
    <property type="entry name" value="FERM_domain"/>
</dbReference>
<accession>A0A4Z2D1R5</accession>
<dbReference type="SUPFAM" id="SSF47031">
    <property type="entry name" value="Second domain of FERM"/>
    <property type="match status" value="1"/>
</dbReference>
<dbReference type="InterPro" id="IPR035963">
    <property type="entry name" value="FERM_2"/>
</dbReference>